<keyword evidence="2" id="KW-1185">Reference proteome</keyword>
<protein>
    <submittedName>
        <fullName evidence="1">Uncharacterized protein</fullName>
    </submittedName>
</protein>
<dbReference type="EMBL" id="KF147891">
    <property type="protein sequence ID" value="AGS82168.1"/>
    <property type="molecule type" value="Genomic_DNA"/>
</dbReference>
<reference evidence="1 2" key="1">
    <citation type="journal article" date="2014" name="Genome Announc.">
        <title>Complete Genome Sequence of the Novel Giant Pseudomonas Phage PaBG.</title>
        <authorList>
            <person name="Sykilinda N.N."/>
            <person name="Bondar A.A."/>
            <person name="Gorshkova A.S."/>
            <person name="Kurochkina L.P."/>
            <person name="Kulikov E.E."/>
            <person name="Shneider M.M."/>
            <person name="Kadykov V.A."/>
            <person name="Solovjeva N.V."/>
            <person name="Kabilov M.R."/>
            <person name="Mesyanzhinov V.V."/>
            <person name="Vlassov V.V."/>
            <person name="Drukker V.V."/>
            <person name="Miroshnikov K.A."/>
        </authorList>
    </citation>
    <scope>NUCLEOTIDE SEQUENCE [LARGE SCALE GENOMIC DNA]</scope>
</reference>
<name>S5WBK6_9CAUD</name>
<dbReference type="RefSeq" id="YP_008433615.1">
    <property type="nucleotide sequence ID" value="NC_022096.1"/>
</dbReference>
<gene>
    <name evidence="1" type="ORF">PaBG_00285</name>
</gene>
<dbReference type="Proteomes" id="UP000015545">
    <property type="component" value="Segment"/>
</dbReference>
<sequence>MCAITLKAIDWEKWRERFYNSDRSVQMPLGKAFIQDHAPGATKCSELVYMDSNCEAEQLIKERYVQY</sequence>
<organism evidence="1 2">
    <name type="scientific">Pseudomonas phage PaBG</name>
    <dbReference type="NCBI Taxonomy" id="1335230"/>
    <lineage>
        <taxon>Viruses</taxon>
        <taxon>Duplodnaviria</taxon>
        <taxon>Heunggongvirae</taxon>
        <taxon>Uroviricota</taxon>
        <taxon>Caudoviricetes</taxon>
        <taxon>Baikalvirus</taxon>
        <taxon>Baikalvirus PaBG</taxon>
    </lineage>
</organism>
<evidence type="ECO:0000313" key="1">
    <source>
        <dbReference type="EMBL" id="AGS82168.1"/>
    </source>
</evidence>
<accession>S5WBK6</accession>
<evidence type="ECO:0000313" key="2">
    <source>
        <dbReference type="Proteomes" id="UP000015545"/>
    </source>
</evidence>
<dbReference type="KEGG" id="vg:16574970"/>
<proteinExistence type="predicted"/>